<feature type="compositionally biased region" description="Basic and acidic residues" evidence="1">
    <location>
        <begin position="215"/>
        <end position="238"/>
    </location>
</feature>
<feature type="region of interest" description="Disordered" evidence="1">
    <location>
        <begin position="285"/>
        <end position="307"/>
    </location>
</feature>
<feature type="region of interest" description="Disordered" evidence="1">
    <location>
        <begin position="215"/>
        <end position="253"/>
    </location>
</feature>
<evidence type="ECO:0000256" key="1">
    <source>
        <dbReference type="SAM" id="MobiDB-lite"/>
    </source>
</evidence>
<keyword evidence="3" id="KW-1185">Reference proteome</keyword>
<sequence length="307" mass="34655">VIPPVSIFITLEPTIVSLTFHITSIHAKTLHSYVLSHLQNAPKPIFAAFTTFFIELIPPLWLHCVRCHKDYVEVKNNNRSCLVSHDDKSAEVKHIRRIARSGRLMIDPGTTYEMLWRCCGKLTEGDRDQGPLDGLCYERKHMVCTLIFPHISSQHFDHLLLQTNIKCAHFHTDSTPQDDKLTLCIWLNCHDVHNQLPCTNLHKQKCSVNLRKPSIDKDVSEGKPDSGADYAKSKEKTASKGKGKAKVKAAATEDEHMDVDVMAHRWLQGASHAHDLHKNIKRGFATKGLANRRTVTRSLPERGSKGP</sequence>
<dbReference type="AlphaFoldDB" id="A0A165B8G6"/>
<dbReference type="InParanoid" id="A0A165B8G6"/>
<feature type="non-terminal residue" evidence="2">
    <location>
        <position position="1"/>
    </location>
</feature>
<evidence type="ECO:0000313" key="2">
    <source>
        <dbReference type="EMBL" id="KZT00485.1"/>
    </source>
</evidence>
<organism evidence="2 3">
    <name type="scientific">Laetiporus sulphureus 93-53</name>
    <dbReference type="NCBI Taxonomy" id="1314785"/>
    <lineage>
        <taxon>Eukaryota</taxon>
        <taxon>Fungi</taxon>
        <taxon>Dikarya</taxon>
        <taxon>Basidiomycota</taxon>
        <taxon>Agaricomycotina</taxon>
        <taxon>Agaricomycetes</taxon>
        <taxon>Polyporales</taxon>
        <taxon>Laetiporus</taxon>
    </lineage>
</organism>
<dbReference type="Proteomes" id="UP000076871">
    <property type="component" value="Unassembled WGS sequence"/>
</dbReference>
<evidence type="ECO:0000313" key="3">
    <source>
        <dbReference type="Proteomes" id="UP000076871"/>
    </source>
</evidence>
<name>A0A165B8G6_9APHY</name>
<gene>
    <name evidence="2" type="ORF">LAESUDRAFT_666087</name>
</gene>
<protein>
    <submittedName>
        <fullName evidence="2">Uncharacterized protein</fullName>
    </submittedName>
</protein>
<proteinExistence type="predicted"/>
<dbReference type="OrthoDB" id="3245731at2759"/>
<dbReference type="GeneID" id="63822254"/>
<accession>A0A165B8G6</accession>
<dbReference type="EMBL" id="KV427684">
    <property type="protein sequence ID" value="KZT00485.1"/>
    <property type="molecule type" value="Genomic_DNA"/>
</dbReference>
<dbReference type="RefSeq" id="XP_040758225.1">
    <property type="nucleotide sequence ID" value="XM_040905224.1"/>
</dbReference>
<reference evidence="2 3" key="1">
    <citation type="journal article" date="2016" name="Mol. Biol. Evol.">
        <title>Comparative Genomics of Early-Diverging Mushroom-Forming Fungi Provides Insights into the Origins of Lignocellulose Decay Capabilities.</title>
        <authorList>
            <person name="Nagy L.G."/>
            <person name="Riley R."/>
            <person name="Tritt A."/>
            <person name="Adam C."/>
            <person name="Daum C."/>
            <person name="Floudas D."/>
            <person name="Sun H."/>
            <person name="Yadav J.S."/>
            <person name="Pangilinan J."/>
            <person name="Larsson K.H."/>
            <person name="Matsuura K."/>
            <person name="Barry K."/>
            <person name="Labutti K."/>
            <person name="Kuo R."/>
            <person name="Ohm R.A."/>
            <person name="Bhattacharya S.S."/>
            <person name="Shirouzu T."/>
            <person name="Yoshinaga Y."/>
            <person name="Martin F.M."/>
            <person name="Grigoriev I.V."/>
            <person name="Hibbett D.S."/>
        </authorList>
    </citation>
    <scope>NUCLEOTIDE SEQUENCE [LARGE SCALE GENOMIC DNA]</scope>
    <source>
        <strain evidence="2 3">93-53</strain>
    </source>
</reference>